<dbReference type="InterPro" id="IPR040198">
    <property type="entry name" value="Fido_containing"/>
</dbReference>
<dbReference type="GeneID" id="6080368"/>
<dbReference type="InterPro" id="IPR036597">
    <property type="entry name" value="Fido-like_dom_sf"/>
</dbReference>
<dbReference type="SUPFAM" id="SSF140931">
    <property type="entry name" value="Fic-like"/>
    <property type="match status" value="1"/>
</dbReference>
<name>B0DLE2_LACBS</name>
<organism evidence="5">
    <name type="scientific">Laccaria bicolor (strain S238N-H82 / ATCC MYA-4686)</name>
    <name type="common">Bicoloured deceiver</name>
    <name type="synonym">Laccaria laccata var. bicolor</name>
    <dbReference type="NCBI Taxonomy" id="486041"/>
    <lineage>
        <taxon>Eukaryota</taxon>
        <taxon>Fungi</taxon>
        <taxon>Dikarya</taxon>
        <taxon>Basidiomycota</taxon>
        <taxon>Agaricomycotina</taxon>
        <taxon>Agaricomycetes</taxon>
        <taxon>Agaricomycetidae</taxon>
        <taxon>Agaricales</taxon>
        <taxon>Agaricineae</taxon>
        <taxon>Hydnangiaceae</taxon>
        <taxon>Laccaria</taxon>
    </lineage>
</organism>
<dbReference type="Proteomes" id="UP000001194">
    <property type="component" value="Unassembled WGS sequence"/>
</dbReference>
<feature type="binding site" evidence="2">
    <location>
        <begin position="113"/>
        <end position="114"/>
    </location>
    <ligand>
        <name>ATP</name>
        <dbReference type="ChEBI" id="CHEBI:30616"/>
    </ligand>
</feature>
<sequence length="144" mass="16440">MKTCQFADFRLTPGGKTRTETKKTVVVAGAYVIQCCPFSEVDTEIDYICRMSRQWIKTWRNPFATASWIHLTLVRCHPFDDGNGRLVRLISSIPLLRHGYPPISISLNQRADYYDAINKAFEGDHEPLIQCMLKGMQETIASVQ</sequence>
<accession>B0DLE2</accession>
<feature type="domain" description="Fido" evidence="3">
    <location>
        <begin position="1"/>
        <end position="134"/>
    </location>
</feature>
<evidence type="ECO:0000259" key="3">
    <source>
        <dbReference type="PROSITE" id="PS51459"/>
    </source>
</evidence>
<dbReference type="EMBL" id="DS547117">
    <property type="protein sequence ID" value="EDR04551.1"/>
    <property type="molecule type" value="Genomic_DNA"/>
</dbReference>
<dbReference type="Gene3D" id="1.10.3290.10">
    <property type="entry name" value="Fido-like domain"/>
    <property type="match status" value="1"/>
</dbReference>
<dbReference type="KEGG" id="lbc:LACBIDRAFT_295034"/>
<evidence type="ECO:0000256" key="1">
    <source>
        <dbReference type="PIRSR" id="PIRSR640198-1"/>
    </source>
</evidence>
<feature type="binding site" evidence="2">
    <location>
        <begin position="81"/>
        <end position="88"/>
    </location>
    <ligand>
        <name>ATP</name>
        <dbReference type="ChEBI" id="CHEBI:30616"/>
    </ligand>
</feature>
<dbReference type="PROSITE" id="PS51459">
    <property type="entry name" value="FIDO"/>
    <property type="match status" value="1"/>
</dbReference>
<feature type="active site" evidence="1">
    <location>
        <position position="77"/>
    </location>
</feature>
<gene>
    <name evidence="4" type="ORF">LACBIDRAFT_295034</name>
</gene>
<dbReference type="GO" id="GO:0005524">
    <property type="term" value="F:ATP binding"/>
    <property type="evidence" value="ECO:0007669"/>
    <property type="project" value="UniProtKB-KW"/>
</dbReference>
<proteinExistence type="predicted"/>
<dbReference type="PANTHER" id="PTHR13504:SF38">
    <property type="entry name" value="FIDO DOMAIN-CONTAINING PROTEIN"/>
    <property type="match status" value="1"/>
</dbReference>
<keyword evidence="2" id="KW-0067">ATP-binding</keyword>
<dbReference type="RefSeq" id="XP_001884723.1">
    <property type="nucleotide sequence ID" value="XM_001884688.1"/>
</dbReference>
<keyword evidence="5" id="KW-1185">Reference proteome</keyword>
<evidence type="ECO:0000313" key="5">
    <source>
        <dbReference type="Proteomes" id="UP000001194"/>
    </source>
</evidence>
<dbReference type="InParanoid" id="B0DLE2"/>
<dbReference type="PANTHER" id="PTHR13504">
    <property type="entry name" value="FIDO DOMAIN-CONTAINING PROTEIN DDB_G0283145"/>
    <property type="match status" value="1"/>
</dbReference>
<dbReference type="HOGENOM" id="CLU_126117_0_0_1"/>
<dbReference type="STRING" id="486041.B0DLE2"/>
<keyword evidence="2" id="KW-0547">Nucleotide-binding</keyword>
<evidence type="ECO:0000256" key="2">
    <source>
        <dbReference type="PIRSR" id="PIRSR640198-2"/>
    </source>
</evidence>
<reference evidence="4 5" key="1">
    <citation type="journal article" date="2008" name="Nature">
        <title>The genome of Laccaria bicolor provides insights into mycorrhizal symbiosis.</title>
        <authorList>
            <person name="Martin F."/>
            <person name="Aerts A."/>
            <person name="Ahren D."/>
            <person name="Brun A."/>
            <person name="Danchin E.G.J."/>
            <person name="Duchaussoy F."/>
            <person name="Gibon J."/>
            <person name="Kohler A."/>
            <person name="Lindquist E."/>
            <person name="Pereda V."/>
            <person name="Salamov A."/>
            <person name="Shapiro H.J."/>
            <person name="Wuyts J."/>
            <person name="Blaudez D."/>
            <person name="Buee M."/>
            <person name="Brokstein P."/>
            <person name="Canbaeck B."/>
            <person name="Cohen D."/>
            <person name="Courty P.E."/>
            <person name="Coutinho P.M."/>
            <person name="Delaruelle C."/>
            <person name="Detter J.C."/>
            <person name="Deveau A."/>
            <person name="DiFazio S."/>
            <person name="Duplessis S."/>
            <person name="Fraissinet-Tachet L."/>
            <person name="Lucic E."/>
            <person name="Frey-Klett P."/>
            <person name="Fourrey C."/>
            <person name="Feussner I."/>
            <person name="Gay G."/>
            <person name="Grimwood J."/>
            <person name="Hoegger P.J."/>
            <person name="Jain P."/>
            <person name="Kilaru S."/>
            <person name="Labbe J."/>
            <person name="Lin Y.C."/>
            <person name="Legue V."/>
            <person name="Le Tacon F."/>
            <person name="Marmeisse R."/>
            <person name="Melayah D."/>
            <person name="Montanini B."/>
            <person name="Muratet M."/>
            <person name="Nehls U."/>
            <person name="Niculita-Hirzel H."/>
            <person name="Oudot-Le Secq M.P."/>
            <person name="Peter M."/>
            <person name="Quesneville H."/>
            <person name="Rajashekar B."/>
            <person name="Reich M."/>
            <person name="Rouhier N."/>
            <person name="Schmutz J."/>
            <person name="Yin T."/>
            <person name="Chalot M."/>
            <person name="Henrissat B."/>
            <person name="Kuees U."/>
            <person name="Lucas S."/>
            <person name="Van de Peer Y."/>
            <person name="Podila G.K."/>
            <person name="Polle A."/>
            <person name="Pukkila P.J."/>
            <person name="Richardson P.M."/>
            <person name="Rouze P."/>
            <person name="Sanders I.R."/>
            <person name="Stajich J.E."/>
            <person name="Tunlid A."/>
            <person name="Tuskan G."/>
            <person name="Grigoriev I.V."/>
        </authorList>
    </citation>
    <scope>NUCLEOTIDE SEQUENCE [LARGE SCALE GENOMIC DNA]</scope>
    <source>
        <strain evidence="5">S238N-H82 / ATCC MYA-4686</strain>
    </source>
</reference>
<dbReference type="InterPro" id="IPR003812">
    <property type="entry name" value="Fido"/>
</dbReference>
<protein>
    <submittedName>
        <fullName evidence="4">Predicted protein</fullName>
    </submittedName>
</protein>
<dbReference type="AlphaFoldDB" id="B0DLE2"/>
<dbReference type="OrthoDB" id="439046at2759"/>
<dbReference type="Pfam" id="PF02661">
    <property type="entry name" value="Fic"/>
    <property type="match status" value="1"/>
</dbReference>
<evidence type="ECO:0000313" key="4">
    <source>
        <dbReference type="EMBL" id="EDR04551.1"/>
    </source>
</evidence>